<evidence type="ECO:0000313" key="7">
    <source>
        <dbReference type="Proteomes" id="UP000189545"/>
    </source>
</evidence>
<sequence length="302" mass="34286">MSMLTRLHYFNCVVESGSISKASRIFDIQPSSISRQLMALEKELGIRLLNRNTRNIGLTEAGLTYYQYSQRIVSELDEAHRAVNELQQNPKGHLKVSMTVGFGESCVLPLIPAFIRQYPEVKIELELTERVIDMVEENVDIAIRSGHLPDSNLIARKLTDNNFLLCSSPLYIANRGQPKSCDDLHKFDCIKYGYAGWRDWFVMQTEAPHAFQKVTISEGLTVNSVNGQKQLLLNDAGFALIPRWAVKEELSNGSLVRILEQNTFSPCTPLSSTFALYQKRELISPKIRVFLDFLRDKLDAET</sequence>
<proteinExistence type="inferred from homology"/>
<comment type="similarity">
    <text evidence="1">Belongs to the LysR transcriptional regulatory family.</text>
</comment>
<dbReference type="PANTHER" id="PTHR30537">
    <property type="entry name" value="HTH-TYPE TRANSCRIPTIONAL REGULATOR"/>
    <property type="match status" value="1"/>
</dbReference>
<dbReference type="CDD" id="cd08422">
    <property type="entry name" value="PBP2_CrgA_like"/>
    <property type="match status" value="1"/>
</dbReference>
<reference evidence="6 7" key="1">
    <citation type="submission" date="2016-03" db="EMBL/GenBank/DDBJ databases">
        <title>Complete genome sequence of Shewanella psychrophila WP2, a deep sea bacterium isolated from west Pacific sediment.</title>
        <authorList>
            <person name="Xu G."/>
            <person name="Jian H."/>
        </authorList>
    </citation>
    <scope>NUCLEOTIDE SEQUENCE [LARGE SCALE GENOMIC DNA]</scope>
    <source>
        <strain evidence="6 7">WP2</strain>
    </source>
</reference>
<keyword evidence="4" id="KW-0804">Transcription</keyword>
<dbReference type="FunFam" id="1.10.10.10:FF:000001">
    <property type="entry name" value="LysR family transcriptional regulator"/>
    <property type="match status" value="1"/>
</dbReference>
<dbReference type="GO" id="GO:0003677">
    <property type="term" value="F:DNA binding"/>
    <property type="evidence" value="ECO:0007669"/>
    <property type="project" value="UniProtKB-KW"/>
</dbReference>
<dbReference type="InterPro" id="IPR058163">
    <property type="entry name" value="LysR-type_TF_proteobact-type"/>
</dbReference>
<dbReference type="RefSeq" id="WP_077752203.1">
    <property type="nucleotide sequence ID" value="NZ_CP014782.1"/>
</dbReference>
<dbReference type="Gene3D" id="1.10.10.10">
    <property type="entry name" value="Winged helix-like DNA-binding domain superfamily/Winged helix DNA-binding domain"/>
    <property type="match status" value="1"/>
</dbReference>
<evidence type="ECO:0000259" key="5">
    <source>
        <dbReference type="PROSITE" id="PS50931"/>
    </source>
</evidence>
<feature type="domain" description="HTH lysR-type" evidence="5">
    <location>
        <begin position="1"/>
        <end position="59"/>
    </location>
</feature>
<dbReference type="Pfam" id="PF03466">
    <property type="entry name" value="LysR_substrate"/>
    <property type="match status" value="1"/>
</dbReference>
<dbReference type="EMBL" id="CP014782">
    <property type="protein sequence ID" value="AQS36977.1"/>
    <property type="molecule type" value="Genomic_DNA"/>
</dbReference>
<dbReference type="Proteomes" id="UP000189545">
    <property type="component" value="Chromosome"/>
</dbReference>
<dbReference type="SUPFAM" id="SSF53850">
    <property type="entry name" value="Periplasmic binding protein-like II"/>
    <property type="match status" value="1"/>
</dbReference>
<keyword evidence="3" id="KW-0238">DNA-binding</keyword>
<dbReference type="InterPro" id="IPR036390">
    <property type="entry name" value="WH_DNA-bd_sf"/>
</dbReference>
<dbReference type="OrthoDB" id="9786526at2"/>
<organism evidence="6 7">
    <name type="scientific">Shewanella psychrophila</name>
    <dbReference type="NCBI Taxonomy" id="225848"/>
    <lineage>
        <taxon>Bacteria</taxon>
        <taxon>Pseudomonadati</taxon>
        <taxon>Pseudomonadota</taxon>
        <taxon>Gammaproteobacteria</taxon>
        <taxon>Alteromonadales</taxon>
        <taxon>Shewanellaceae</taxon>
        <taxon>Shewanella</taxon>
    </lineage>
</organism>
<dbReference type="STRING" id="225848.Sps_01813"/>
<evidence type="ECO:0000256" key="1">
    <source>
        <dbReference type="ARBA" id="ARBA00009437"/>
    </source>
</evidence>
<keyword evidence="7" id="KW-1185">Reference proteome</keyword>
<evidence type="ECO:0000313" key="6">
    <source>
        <dbReference type="EMBL" id="AQS36977.1"/>
    </source>
</evidence>
<protein>
    <submittedName>
        <fullName evidence="6">Transcriptional regulator, LysR family</fullName>
    </submittedName>
</protein>
<name>A0A1S6HN84_9GAMM</name>
<dbReference type="AlphaFoldDB" id="A0A1S6HN84"/>
<keyword evidence="2" id="KW-0805">Transcription regulation</keyword>
<dbReference type="Pfam" id="PF00126">
    <property type="entry name" value="HTH_1"/>
    <property type="match status" value="1"/>
</dbReference>
<dbReference type="PROSITE" id="PS50931">
    <property type="entry name" value="HTH_LYSR"/>
    <property type="match status" value="1"/>
</dbReference>
<dbReference type="SUPFAM" id="SSF46785">
    <property type="entry name" value="Winged helix' DNA-binding domain"/>
    <property type="match status" value="1"/>
</dbReference>
<dbReference type="InterPro" id="IPR000847">
    <property type="entry name" value="LysR_HTH_N"/>
</dbReference>
<gene>
    <name evidence="6" type="ORF">Sps_01813</name>
</gene>
<evidence type="ECO:0000256" key="2">
    <source>
        <dbReference type="ARBA" id="ARBA00023015"/>
    </source>
</evidence>
<dbReference type="GO" id="GO:0003700">
    <property type="term" value="F:DNA-binding transcription factor activity"/>
    <property type="evidence" value="ECO:0007669"/>
    <property type="project" value="InterPro"/>
</dbReference>
<evidence type="ECO:0000256" key="3">
    <source>
        <dbReference type="ARBA" id="ARBA00023125"/>
    </source>
</evidence>
<dbReference type="PANTHER" id="PTHR30537:SF5">
    <property type="entry name" value="HTH-TYPE TRANSCRIPTIONAL ACTIVATOR TTDR-RELATED"/>
    <property type="match status" value="1"/>
</dbReference>
<dbReference type="Gene3D" id="3.40.190.290">
    <property type="match status" value="1"/>
</dbReference>
<dbReference type="InterPro" id="IPR005119">
    <property type="entry name" value="LysR_subst-bd"/>
</dbReference>
<evidence type="ECO:0000256" key="4">
    <source>
        <dbReference type="ARBA" id="ARBA00023163"/>
    </source>
</evidence>
<dbReference type="KEGG" id="spsw:Sps_01813"/>
<dbReference type="InterPro" id="IPR036388">
    <property type="entry name" value="WH-like_DNA-bd_sf"/>
</dbReference>
<accession>A0A1S6HN84</accession>